<dbReference type="GO" id="GO:0005524">
    <property type="term" value="F:ATP binding"/>
    <property type="evidence" value="ECO:0007669"/>
    <property type="project" value="UniProtKB-KW"/>
</dbReference>
<dbReference type="EMBL" id="JABCRI010000016">
    <property type="protein sequence ID" value="KAF8392295.1"/>
    <property type="molecule type" value="Genomic_DNA"/>
</dbReference>
<protein>
    <recommendedName>
        <fullName evidence="10">NB-ARC domain-containing protein</fullName>
    </recommendedName>
</protein>
<dbReference type="SUPFAM" id="SSF52540">
    <property type="entry name" value="P-loop containing nucleoside triphosphate hydrolases"/>
    <property type="match status" value="1"/>
</dbReference>
<dbReference type="InterPro" id="IPR002182">
    <property type="entry name" value="NB-ARC"/>
</dbReference>
<comment type="caution">
    <text evidence="8">The sequence shown here is derived from an EMBL/GenBank/DDBJ whole genome shotgun (WGS) entry which is preliminary data.</text>
</comment>
<feature type="domain" description="Disease resistance R13L4/SHOC-2-like LRR" evidence="7">
    <location>
        <begin position="445"/>
        <end position="775"/>
    </location>
</feature>
<dbReference type="Gene3D" id="3.80.10.10">
    <property type="entry name" value="Ribonuclease Inhibitor"/>
    <property type="match status" value="2"/>
</dbReference>
<dbReference type="InterPro" id="IPR036388">
    <property type="entry name" value="WH-like_DNA-bd_sf"/>
</dbReference>
<evidence type="ECO:0000256" key="3">
    <source>
        <dbReference type="ARBA" id="ARBA00022821"/>
    </source>
</evidence>
<dbReference type="Gene3D" id="1.10.8.430">
    <property type="entry name" value="Helical domain of apoptotic protease-activating factors"/>
    <property type="match status" value="1"/>
</dbReference>
<dbReference type="SUPFAM" id="SSF52058">
    <property type="entry name" value="L domain-like"/>
    <property type="match status" value="1"/>
</dbReference>
<organism evidence="8 9">
    <name type="scientific">Tetracentron sinense</name>
    <name type="common">Spur-leaf</name>
    <dbReference type="NCBI Taxonomy" id="13715"/>
    <lineage>
        <taxon>Eukaryota</taxon>
        <taxon>Viridiplantae</taxon>
        <taxon>Streptophyta</taxon>
        <taxon>Embryophyta</taxon>
        <taxon>Tracheophyta</taxon>
        <taxon>Spermatophyta</taxon>
        <taxon>Magnoliopsida</taxon>
        <taxon>Trochodendrales</taxon>
        <taxon>Trochodendraceae</taxon>
        <taxon>Tetracentron</taxon>
    </lineage>
</organism>
<name>A0A834YSC1_TETSI</name>
<evidence type="ECO:0000256" key="1">
    <source>
        <dbReference type="ARBA" id="ARBA00008894"/>
    </source>
</evidence>
<evidence type="ECO:0000313" key="9">
    <source>
        <dbReference type="Proteomes" id="UP000655225"/>
    </source>
</evidence>
<evidence type="ECO:0000259" key="5">
    <source>
        <dbReference type="Pfam" id="PF00931"/>
    </source>
</evidence>
<dbReference type="InterPro" id="IPR027417">
    <property type="entry name" value="P-loop_NTPase"/>
</dbReference>
<dbReference type="PANTHER" id="PTHR33463:SF220">
    <property type="entry name" value="NB-ARC DOMAIN-CONTAINING PROTEIN"/>
    <property type="match status" value="1"/>
</dbReference>
<dbReference type="FunFam" id="1.10.10.10:FF:000322">
    <property type="entry name" value="Probable disease resistance protein At1g63360"/>
    <property type="match status" value="1"/>
</dbReference>
<feature type="domain" description="Disease resistance protein winged helix" evidence="6">
    <location>
        <begin position="338"/>
        <end position="406"/>
    </location>
</feature>
<dbReference type="InterPro" id="IPR055414">
    <property type="entry name" value="LRR_R13L4/SHOC2-like"/>
</dbReference>
<gene>
    <name evidence="8" type="ORF">HHK36_022637</name>
</gene>
<dbReference type="AlphaFoldDB" id="A0A834YSC1"/>
<dbReference type="InterPro" id="IPR058922">
    <property type="entry name" value="WHD_DRP"/>
</dbReference>
<comment type="similarity">
    <text evidence="1">Belongs to the disease resistance NB-LRR family.</text>
</comment>
<keyword evidence="4" id="KW-0547">Nucleotide-binding</keyword>
<dbReference type="GO" id="GO:0006952">
    <property type="term" value="P:defense response"/>
    <property type="evidence" value="ECO:0007669"/>
    <property type="project" value="UniProtKB-KW"/>
</dbReference>
<dbReference type="PANTHER" id="PTHR33463">
    <property type="entry name" value="NB-ARC DOMAIN-CONTAINING PROTEIN-RELATED"/>
    <property type="match status" value="1"/>
</dbReference>
<keyword evidence="3" id="KW-0611">Plant defense</keyword>
<evidence type="ECO:0000256" key="2">
    <source>
        <dbReference type="ARBA" id="ARBA00022737"/>
    </source>
</evidence>
<dbReference type="InterPro" id="IPR032675">
    <property type="entry name" value="LRR_dom_sf"/>
</dbReference>
<keyword evidence="2" id="KW-0677">Repeat</keyword>
<dbReference type="InterPro" id="IPR042197">
    <property type="entry name" value="Apaf_helical"/>
</dbReference>
<dbReference type="OrthoDB" id="748871at2759"/>
<keyword evidence="4" id="KW-0067">ATP-binding</keyword>
<dbReference type="OMA" id="KLEAVIW"/>
<evidence type="ECO:0000313" key="8">
    <source>
        <dbReference type="EMBL" id="KAF8392295.1"/>
    </source>
</evidence>
<dbReference type="Gene3D" id="1.10.10.10">
    <property type="entry name" value="Winged helix-like DNA-binding domain superfamily/Winged helix DNA-binding domain"/>
    <property type="match status" value="1"/>
</dbReference>
<sequence>MDLVNPIVDVFSRLWDCIARRTSYIRKLPKNLDSLRAATDRLKHLKNDVKTKLDLAQVQQMRPKEEVQFWIKSVEAMEGQVNEIVEEGTQQISNTCLGGYYPKNCWSSYKISKRATEELTVVEELRSTGNFSDVADILPPANVEKMPCGSTVGMDLIFKNVWECCNLGRCVQRIQRDEGSERNRKEDGVVISRRCKRGIPFPNGKNKSKVIFTTRSEAVCGRVEAHKKIRVQCLRWNEAWNLFQKMVGAETLNSHPNILKLAKIVARKCACLPLSIVTIGRAMASKKTPEEWNHAITVLKKSASESLGMEDKVLPLLKFSYDSLSNDIIRSCFLYCSLYPEDISIYKSTLIGHWIGEGFIAEYDDMNEAFNQGHYIIGMLKSMCLLESGHDEEFYVKMHDVIRDLALWIGCECGMKKDKFLVKARLRLIEAPQVEKWEVAERISLMHNDIRTLLETPKCPNLITLLLNNNRELKRLSNDFFKSMTSLRVLNLSRSSIEEFPNEIAGLVELQYLNLAFTPVKTLPDELEILVKLKYLNLKCTTKLTMFPLKVISRLPMLQWLNLYGSRFGDLELEDCGGAGLGEFENLKRLKVFGITIRTVYALQRLFNSQKLSRCTNYLFIEECQGLISFPLLSSSSSSSTTIGDLNCLKKLSFKSCLDLEELTVSLVVVGEGDNDFFSSLRALYLIHLPTLKMVRVVAHHLCFQNLYHVKIDDCDALEDLSWLVDIQSLQYLDLFRCKGIEEVICGGVVEVEEDSTTFSRLRHINLRNLPKLKSICRHALPFSSLEVIRVYECPELKKLPLDSNSAKNTLKKIIGEKEWWDKLEWEDESIKSVFQPYSKPIDK</sequence>
<accession>A0A834YSC1</accession>
<evidence type="ECO:0000256" key="4">
    <source>
        <dbReference type="ARBA" id="ARBA00022840"/>
    </source>
</evidence>
<evidence type="ECO:0000259" key="6">
    <source>
        <dbReference type="Pfam" id="PF23559"/>
    </source>
</evidence>
<dbReference type="FunFam" id="1.10.8.430:FF:000003">
    <property type="entry name" value="Probable disease resistance protein At5g66910"/>
    <property type="match status" value="1"/>
</dbReference>
<proteinExistence type="inferred from homology"/>
<feature type="domain" description="NB-ARC" evidence="5">
    <location>
        <begin position="198"/>
        <end position="252"/>
    </location>
</feature>
<dbReference type="GO" id="GO:0043531">
    <property type="term" value="F:ADP binding"/>
    <property type="evidence" value="ECO:0007669"/>
    <property type="project" value="InterPro"/>
</dbReference>
<reference evidence="8 9" key="1">
    <citation type="submission" date="2020-04" db="EMBL/GenBank/DDBJ databases">
        <title>Plant Genome Project.</title>
        <authorList>
            <person name="Zhang R.-G."/>
        </authorList>
    </citation>
    <scope>NUCLEOTIDE SEQUENCE [LARGE SCALE GENOMIC DNA]</scope>
    <source>
        <strain evidence="8">YNK0</strain>
        <tissue evidence="8">Leaf</tissue>
    </source>
</reference>
<keyword evidence="9" id="KW-1185">Reference proteome</keyword>
<evidence type="ECO:0000259" key="7">
    <source>
        <dbReference type="Pfam" id="PF23598"/>
    </source>
</evidence>
<dbReference type="Pfam" id="PF23598">
    <property type="entry name" value="LRR_14"/>
    <property type="match status" value="1"/>
</dbReference>
<dbReference type="Pfam" id="PF00931">
    <property type="entry name" value="NB-ARC"/>
    <property type="match status" value="1"/>
</dbReference>
<dbReference type="Proteomes" id="UP000655225">
    <property type="component" value="Unassembled WGS sequence"/>
</dbReference>
<evidence type="ECO:0008006" key="10">
    <source>
        <dbReference type="Google" id="ProtNLM"/>
    </source>
</evidence>
<dbReference type="Pfam" id="PF23559">
    <property type="entry name" value="WHD_DRP"/>
    <property type="match status" value="1"/>
</dbReference>
<dbReference type="InterPro" id="IPR050905">
    <property type="entry name" value="Plant_NBS-LRR"/>
</dbReference>